<name>A0AAV4VP39_CAEEX</name>
<evidence type="ECO:0000313" key="2">
    <source>
        <dbReference type="Proteomes" id="UP001054945"/>
    </source>
</evidence>
<dbReference type="Proteomes" id="UP001054945">
    <property type="component" value="Unassembled WGS sequence"/>
</dbReference>
<comment type="caution">
    <text evidence="1">The sequence shown here is derived from an EMBL/GenBank/DDBJ whole genome shotgun (WGS) entry which is preliminary data.</text>
</comment>
<dbReference type="EMBL" id="BPLR01014879">
    <property type="protein sequence ID" value="GIY71997.1"/>
    <property type="molecule type" value="Genomic_DNA"/>
</dbReference>
<accession>A0AAV4VP39</accession>
<gene>
    <name evidence="1" type="ORF">CEXT_543481</name>
</gene>
<dbReference type="AlphaFoldDB" id="A0AAV4VP39"/>
<proteinExistence type="predicted"/>
<protein>
    <submittedName>
        <fullName evidence="1">Uncharacterized protein</fullName>
    </submittedName>
</protein>
<sequence>MWYWPSELQCLSCISYSGIASISVKISTVNINSQTLALRPVPVRVDIPAGISAGSLESKIMKNDLDLVALLFRLYFIKKQNN</sequence>
<reference evidence="1 2" key="1">
    <citation type="submission" date="2021-06" db="EMBL/GenBank/DDBJ databases">
        <title>Caerostris extrusa draft genome.</title>
        <authorList>
            <person name="Kono N."/>
            <person name="Arakawa K."/>
        </authorList>
    </citation>
    <scope>NUCLEOTIDE SEQUENCE [LARGE SCALE GENOMIC DNA]</scope>
</reference>
<organism evidence="1 2">
    <name type="scientific">Caerostris extrusa</name>
    <name type="common">Bark spider</name>
    <name type="synonym">Caerostris bankana</name>
    <dbReference type="NCBI Taxonomy" id="172846"/>
    <lineage>
        <taxon>Eukaryota</taxon>
        <taxon>Metazoa</taxon>
        <taxon>Ecdysozoa</taxon>
        <taxon>Arthropoda</taxon>
        <taxon>Chelicerata</taxon>
        <taxon>Arachnida</taxon>
        <taxon>Araneae</taxon>
        <taxon>Araneomorphae</taxon>
        <taxon>Entelegynae</taxon>
        <taxon>Araneoidea</taxon>
        <taxon>Araneidae</taxon>
        <taxon>Caerostris</taxon>
    </lineage>
</organism>
<keyword evidence="2" id="KW-1185">Reference proteome</keyword>
<evidence type="ECO:0000313" key="1">
    <source>
        <dbReference type="EMBL" id="GIY71997.1"/>
    </source>
</evidence>